<keyword evidence="3" id="KW-1185">Reference proteome</keyword>
<evidence type="ECO:0000313" key="3">
    <source>
        <dbReference type="Proteomes" id="UP000054314"/>
    </source>
</evidence>
<evidence type="ECO:0000313" key="2">
    <source>
        <dbReference type="EMBL" id="KGM13940.1"/>
    </source>
</evidence>
<comment type="caution">
    <text evidence="2">The sequence shown here is derived from an EMBL/GenBank/DDBJ whole genome shotgun (WGS) entry which is preliminary data.</text>
</comment>
<reference evidence="2 3" key="1">
    <citation type="submission" date="2013-08" db="EMBL/GenBank/DDBJ databases">
        <title>Genome sequencing of Cellulomonas bogoriensis 69B4.</title>
        <authorList>
            <person name="Chen F."/>
            <person name="Li Y."/>
            <person name="Wang G."/>
        </authorList>
    </citation>
    <scope>NUCLEOTIDE SEQUENCE [LARGE SCALE GENOMIC DNA]</scope>
    <source>
        <strain evidence="2 3">69B4</strain>
    </source>
</reference>
<name>A0A0A0C177_9CELL</name>
<proteinExistence type="predicted"/>
<feature type="region of interest" description="Disordered" evidence="1">
    <location>
        <begin position="1"/>
        <end position="23"/>
    </location>
</feature>
<dbReference type="Proteomes" id="UP000054314">
    <property type="component" value="Unassembled WGS sequence"/>
</dbReference>
<dbReference type="RefSeq" id="WP_035057919.1">
    <property type="nucleotide sequence ID" value="NZ_AXCZ01000019.1"/>
</dbReference>
<dbReference type="EMBL" id="AXCZ01000019">
    <property type="protein sequence ID" value="KGM13940.1"/>
    <property type="molecule type" value="Genomic_DNA"/>
</dbReference>
<accession>A0A0A0C177</accession>
<dbReference type="AlphaFoldDB" id="A0A0A0C177"/>
<gene>
    <name evidence="2" type="ORF">N869_07765</name>
</gene>
<organism evidence="2 3">
    <name type="scientific">Cellulomonas bogoriensis 69B4 = DSM 16987</name>
    <dbReference type="NCBI Taxonomy" id="1386082"/>
    <lineage>
        <taxon>Bacteria</taxon>
        <taxon>Bacillati</taxon>
        <taxon>Actinomycetota</taxon>
        <taxon>Actinomycetes</taxon>
        <taxon>Micrococcales</taxon>
        <taxon>Cellulomonadaceae</taxon>
        <taxon>Cellulomonas</taxon>
    </lineage>
</organism>
<evidence type="ECO:0000256" key="1">
    <source>
        <dbReference type="SAM" id="MobiDB-lite"/>
    </source>
</evidence>
<dbReference type="OrthoDB" id="4829696at2"/>
<sequence length="83" mass="8695">MVVDESAPEGTETVGGEPAEGEASAEVMKLLSEHVPLALLADLALPSGPESPQILQEEGLPDVAWWESQDEPEEPARASDSGD</sequence>
<protein>
    <submittedName>
        <fullName evidence="2">Uncharacterized protein</fullName>
    </submittedName>
</protein>